<evidence type="ECO:0000313" key="7">
    <source>
        <dbReference type="Proteomes" id="UP000196573"/>
    </source>
</evidence>
<feature type="transmembrane region" description="Helical" evidence="5">
    <location>
        <begin position="75"/>
        <end position="98"/>
    </location>
</feature>
<feature type="transmembrane region" description="Helical" evidence="5">
    <location>
        <begin position="110"/>
        <end position="128"/>
    </location>
</feature>
<feature type="transmembrane region" description="Helical" evidence="5">
    <location>
        <begin position="148"/>
        <end position="168"/>
    </location>
</feature>
<dbReference type="Pfam" id="PF01758">
    <property type="entry name" value="SBF"/>
    <property type="match status" value="1"/>
</dbReference>
<evidence type="ECO:0000256" key="5">
    <source>
        <dbReference type="SAM" id="Phobius"/>
    </source>
</evidence>
<feature type="transmembrane region" description="Helical" evidence="5">
    <location>
        <begin position="180"/>
        <end position="198"/>
    </location>
</feature>
<evidence type="ECO:0000256" key="1">
    <source>
        <dbReference type="ARBA" id="ARBA00004141"/>
    </source>
</evidence>
<proteinExistence type="predicted"/>
<dbReference type="RefSeq" id="WP_087112279.1">
    <property type="nucleotide sequence ID" value="NZ_CBCSCN010000011.1"/>
</dbReference>
<dbReference type="AlphaFoldDB" id="A0A1X7AP02"/>
<dbReference type="Gene3D" id="1.20.1530.20">
    <property type="match status" value="1"/>
</dbReference>
<protein>
    <submittedName>
        <fullName evidence="6">Sodium Bile acid symporter family protein</fullName>
    </submittedName>
</protein>
<feature type="transmembrane region" description="Helical" evidence="5">
    <location>
        <begin position="12"/>
        <end position="32"/>
    </location>
</feature>
<dbReference type="Proteomes" id="UP000196573">
    <property type="component" value="Unassembled WGS sequence"/>
</dbReference>
<evidence type="ECO:0000256" key="3">
    <source>
        <dbReference type="ARBA" id="ARBA00022989"/>
    </source>
</evidence>
<accession>A0A1X7AP02</accession>
<evidence type="ECO:0000313" key="6">
    <source>
        <dbReference type="EMBL" id="SMA49828.1"/>
    </source>
</evidence>
<dbReference type="OrthoDB" id="9806785at2"/>
<evidence type="ECO:0000256" key="4">
    <source>
        <dbReference type="ARBA" id="ARBA00023136"/>
    </source>
</evidence>
<sequence length="307" mass="32903">MSPETSAALNPGSLLALNLILAIIIFGVSLGLKPVDFIRVARKPKAPVVGLLAQFLILPALTCLATWQLQIDPALALGMMLVAACPGGSFSNVMTFIARGNVATSISMTAVSSLAAIIMTPFNFALYASLNPYTRPLLQDIALDPWQIVVLFVFVIGIPLVLGMLIGHHVPRLAQRLEKPFRNFSVLALFAFVGLGIFKNRELLPSVLGLLALLVIAHNLIALLIGQLSARTFGLPEQDKRAVTLEVGIQNSGLALSILFTFFPGQGAMILVAALWGVWHLITGLGLALWWSARDNRLTGKSPELQG</sequence>
<feature type="transmembrane region" description="Helical" evidence="5">
    <location>
        <begin position="210"/>
        <end position="230"/>
    </location>
</feature>
<evidence type="ECO:0000256" key="2">
    <source>
        <dbReference type="ARBA" id="ARBA00022692"/>
    </source>
</evidence>
<gene>
    <name evidence="6" type="ORF">EHSB41UT_03618</name>
</gene>
<organism evidence="6 7">
    <name type="scientific">Parendozoicomonas haliclonae</name>
    <dbReference type="NCBI Taxonomy" id="1960125"/>
    <lineage>
        <taxon>Bacteria</taxon>
        <taxon>Pseudomonadati</taxon>
        <taxon>Pseudomonadota</taxon>
        <taxon>Gammaproteobacteria</taxon>
        <taxon>Oceanospirillales</taxon>
        <taxon>Endozoicomonadaceae</taxon>
        <taxon>Parendozoicomonas</taxon>
    </lineage>
</organism>
<dbReference type="InterPro" id="IPR004710">
    <property type="entry name" value="Bilac:Na_transpt"/>
</dbReference>
<dbReference type="PANTHER" id="PTHR10361">
    <property type="entry name" value="SODIUM-BILE ACID COTRANSPORTER"/>
    <property type="match status" value="1"/>
</dbReference>
<keyword evidence="2 5" id="KW-0812">Transmembrane</keyword>
<dbReference type="GO" id="GO:0016020">
    <property type="term" value="C:membrane"/>
    <property type="evidence" value="ECO:0007669"/>
    <property type="project" value="UniProtKB-SubCell"/>
</dbReference>
<keyword evidence="3 5" id="KW-1133">Transmembrane helix</keyword>
<feature type="transmembrane region" description="Helical" evidence="5">
    <location>
        <begin position="269"/>
        <end position="291"/>
    </location>
</feature>
<dbReference type="InterPro" id="IPR038770">
    <property type="entry name" value="Na+/solute_symporter_sf"/>
</dbReference>
<dbReference type="InterPro" id="IPR002657">
    <property type="entry name" value="BilAc:Na_symport/Acr3"/>
</dbReference>
<feature type="transmembrane region" description="Helical" evidence="5">
    <location>
        <begin position="242"/>
        <end position="263"/>
    </location>
</feature>
<keyword evidence="4 5" id="KW-0472">Membrane</keyword>
<keyword evidence="7" id="KW-1185">Reference proteome</keyword>
<dbReference type="PANTHER" id="PTHR10361:SF28">
    <property type="entry name" value="P3 PROTEIN-RELATED"/>
    <property type="match status" value="1"/>
</dbReference>
<comment type="subcellular location">
    <subcellularLocation>
        <location evidence="1">Membrane</location>
        <topology evidence="1">Multi-pass membrane protein</topology>
    </subcellularLocation>
</comment>
<feature type="transmembrane region" description="Helical" evidence="5">
    <location>
        <begin position="48"/>
        <end position="69"/>
    </location>
</feature>
<name>A0A1X7AP02_9GAMM</name>
<reference evidence="6 7" key="1">
    <citation type="submission" date="2017-03" db="EMBL/GenBank/DDBJ databases">
        <authorList>
            <person name="Afonso C.L."/>
            <person name="Miller P.J."/>
            <person name="Scott M.A."/>
            <person name="Spackman E."/>
            <person name="Goraichik I."/>
            <person name="Dimitrov K.M."/>
            <person name="Suarez D.L."/>
            <person name="Swayne D.E."/>
        </authorList>
    </citation>
    <scope>NUCLEOTIDE SEQUENCE [LARGE SCALE GENOMIC DNA]</scope>
    <source>
        <strain evidence="6">SB41UT1</strain>
    </source>
</reference>
<dbReference type="EMBL" id="FWPT01000009">
    <property type="protein sequence ID" value="SMA49828.1"/>
    <property type="molecule type" value="Genomic_DNA"/>
</dbReference>